<name>A0A4Y2UM79_ARAVE</name>
<dbReference type="AlphaFoldDB" id="A0A4Y2UM79"/>
<protein>
    <submittedName>
        <fullName evidence="1">Uncharacterized protein</fullName>
    </submittedName>
</protein>
<comment type="caution">
    <text evidence="1">The sequence shown here is derived from an EMBL/GenBank/DDBJ whole genome shotgun (WGS) entry which is preliminary data.</text>
</comment>
<evidence type="ECO:0000313" key="1">
    <source>
        <dbReference type="EMBL" id="GBO13978.1"/>
    </source>
</evidence>
<sequence length="79" mass="8786">MSRNDPSFLVAGGITANSNTSAAKHSNTAASKLVLQLQHVRHNCLFGEDDGYVRQGIEAARLERVLLFPLTYRLYHDQT</sequence>
<organism evidence="1 2">
    <name type="scientific">Araneus ventricosus</name>
    <name type="common">Orbweaver spider</name>
    <name type="synonym">Epeira ventricosa</name>
    <dbReference type="NCBI Taxonomy" id="182803"/>
    <lineage>
        <taxon>Eukaryota</taxon>
        <taxon>Metazoa</taxon>
        <taxon>Ecdysozoa</taxon>
        <taxon>Arthropoda</taxon>
        <taxon>Chelicerata</taxon>
        <taxon>Arachnida</taxon>
        <taxon>Araneae</taxon>
        <taxon>Araneomorphae</taxon>
        <taxon>Entelegynae</taxon>
        <taxon>Araneoidea</taxon>
        <taxon>Araneidae</taxon>
        <taxon>Araneus</taxon>
    </lineage>
</organism>
<proteinExistence type="predicted"/>
<reference evidence="1 2" key="1">
    <citation type="journal article" date="2019" name="Sci. Rep.">
        <title>Orb-weaving spider Araneus ventricosus genome elucidates the spidroin gene catalogue.</title>
        <authorList>
            <person name="Kono N."/>
            <person name="Nakamura H."/>
            <person name="Ohtoshi R."/>
            <person name="Moran D.A.P."/>
            <person name="Shinohara A."/>
            <person name="Yoshida Y."/>
            <person name="Fujiwara M."/>
            <person name="Mori M."/>
            <person name="Tomita M."/>
            <person name="Arakawa K."/>
        </authorList>
    </citation>
    <scope>NUCLEOTIDE SEQUENCE [LARGE SCALE GENOMIC DNA]</scope>
</reference>
<evidence type="ECO:0000313" key="2">
    <source>
        <dbReference type="Proteomes" id="UP000499080"/>
    </source>
</evidence>
<gene>
    <name evidence="1" type="ORF">AVEN_121018_1</name>
</gene>
<keyword evidence="2" id="KW-1185">Reference proteome</keyword>
<dbReference type="EMBL" id="BGPR01038178">
    <property type="protein sequence ID" value="GBO13978.1"/>
    <property type="molecule type" value="Genomic_DNA"/>
</dbReference>
<dbReference type="Proteomes" id="UP000499080">
    <property type="component" value="Unassembled WGS sequence"/>
</dbReference>
<accession>A0A4Y2UM79</accession>